<comment type="caution">
    <text evidence="2">The sequence shown here is derived from an EMBL/GenBank/DDBJ whole genome shotgun (WGS) entry which is preliminary data.</text>
</comment>
<dbReference type="InterPro" id="IPR036444">
    <property type="entry name" value="PLipase_A2_dom_sf"/>
</dbReference>
<keyword evidence="1" id="KW-1133">Transmembrane helix</keyword>
<dbReference type="GO" id="GO:0050482">
    <property type="term" value="P:arachidonate secretion"/>
    <property type="evidence" value="ECO:0007669"/>
    <property type="project" value="InterPro"/>
</dbReference>
<sequence length="214" mass="23891">PSSDFCTGSPDWPFGNCCVAHDYCYEYGEKARGCDECARFQCDLDFLECMLSIAGNNPLLIEMAFTYFVGVRSAGSIRFNYCDFPGVGALTAMLEGLVGIGAIAAGAIVASSGFVGEGIAIALGGIAVTAGLMILTGKLFCEVCKTIEDRVEKCEADRIIREEKCKKRKKKCKKKRKWWKRLKCRIKYFWRCKIIHNVKKGICWIEKVVYKIIC</sequence>
<dbReference type="AlphaFoldDB" id="X0XA80"/>
<accession>X0XA80</accession>
<dbReference type="GO" id="GO:0004623">
    <property type="term" value="F:phospholipase A2 activity"/>
    <property type="evidence" value="ECO:0007669"/>
    <property type="project" value="InterPro"/>
</dbReference>
<organism evidence="2">
    <name type="scientific">marine sediment metagenome</name>
    <dbReference type="NCBI Taxonomy" id="412755"/>
    <lineage>
        <taxon>unclassified sequences</taxon>
        <taxon>metagenomes</taxon>
        <taxon>ecological metagenomes</taxon>
    </lineage>
</organism>
<keyword evidence="1" id="KW-0472">Membrane</keyword>
<dbReference type="Gene3D" id="1.20.90.10">
    <property type="entry name" value="Phospholipase A2 domain"/>
    <property type="match status" value="1"/>
</dbReference>
<dbReference type="GO" id="GO:0006644">
    <property type="term" value="P:phospholipid metabolic process"/>
    <property type="evidence" value="ECO:0007669"/>
    <property type="project" value="InterPro"/>
</dbReference>
<name>X0XA80_9ZZZZ</name>
<gene>
    <name evidence="2" type="ORF">S01H1_62202</name>
</gene>
<evidence type="ECO:0008006" key="3">
    <source>
        <dbReference type="Google" id="ProtNLM"/>
    </source>
</evidence>
<proteinExistence type="predicted"/>
<protein>
    <recommendedName>
        <fullName evidence="3">Phospholipase A2 domain-containing protein</fullName>
    </recommendedName>
</protein>
<feature type="transmembrane region" description="Helical" evidence="1">
    <location>
        <begin position="87"/>
        <end position="108"/>
    </location>
</feature>
<dbReference type="EMBL" id="BARS01040838">
    <property type="protein sequence ID" value="GAG39955.1"/>
    <property type="molecule type" value="Genomic_DNA"/>
</dbReference>
<keyword evidence="1" id="KW-0812">Transmembrane</keyword>
<evidence type="ECO:0000256" key="1">
    <source>
        <dbReference type="SAM" id="Phobius"/>
    </source>
</evidence>
<reference evidence="2" key="1">
    <citation type="journal article" date="2014" name="Front. Microbiol.">
        <title>High frequency of phylogenetically diverse reductive dehalogenase-homologous genes in deep subseafloor sedimentary metagenomes.</title>
        <authorList>
            <person name="Kawai M."/>
            <person name="Futagami T."/>
            <person name="Toyoda A."/>
            <person name="Takaki Y."/>
            <person name="Nishi S."/>
            <person name="Hori S."/>
            <person name="Arai W."/>
            <person name="Tsubouchi T."/>
            <person name="Morono Y."/>
            <person name="Uchiyama I."/>
            <person name="Ito T."/>
            <person name="Fujiyama A."/>
            <person name="Inagaki F."/>
            <person name="Takami H."/>
        </authorList>
    </citation>
    <scope>NUCLEOTIDE SEQUENCE</scope>
    <source>
        <strain evidence="2">Expedition CK06-06</strain>
    </source>
</reference>
<feature type="non-terminal residue" evidence="2">
    <location>
        <position position="1"/>
    </location>
</feature>
<feature type="transmembrane region" description="Helical" evidence="1">
    <location>
        <begin position="114"/>
        <end position="135"/>
    </location>
</feature>
<dbReference type="SUPFAM" id="SSF48619">
    <property type="entry name" value="Phospholipase A2, PLA2"/>
    <property type="match status" value="1"/>
</dbReference>
<evidence type="ECO:0000313" key="2">
    <source>
        <dbReference type="EMBL" id="GAG39955.1"/>
    </source>
</evidence>